<evidence type="ECO:0000313" key="3">
    <source>
        <dbReference type="EMBL" id="MBE1460546.1"/>
    </source>
</evidence>
<comment type="caution">
    <text evidence="3">The sequence shown here is derived from an EMBL/GenBank/DDBJ whole genome shotgun (WGS) entry which is preliminary data.</text>
</comment>
<dbReference type="EMBL" id="JADBDY010000001">
    <property type="protein sequence ID" value="MBE1460546.1"/>
    <property type="molecule type" value="Genomic_DNA"/>
</dbReference>
<gene>
    <name evidence="3" type="ORF">H4W79_004760</name>
</gene>
<reference evidence="3 4" key="1">
    <citation type="submission" date="2020-10" db="EMBL/GenBank/DDBJ databases">
        <title>Sequencing the genomes of 1000 actinobacteria strains.</title>
        <authorList>
            <person name="Klenk H.-P."/>
        </authorList>
    </citation>
    <scope>NUCLEOTIDE SEQUENCE [LARGE SCALE GENOMIC DNA]</scope>
    <source>
        <strain evidence="3 4">DSM 45157</strain>
    </source>
</reference>
<dbReference type="SMART" id="SM00382">
    <property type="entry name" value="AAA"/>
    <property type="match status" value="1"/>
</dbReference>
<feature type="region of interest" description="Disordered" evidence="1">
    <location>
        <begin position="1"/>
        <end position="31"/>
    </location>
</feature>
<protein>
    <submittedName>
        <fullName evidence="3">MoxR-like ATPase</fullName>
    </submittedName>
</protein>
<evidence type="ECO:0000256" key="1">
    <source>
        <dbReference type="SAM" id="MobiDB-lite"/>
    </source>
</evidence>
<organism evidence="3 4">
    <name type="scientific">Nocardiopsis terrae</name>
    <dbReference type="NCBI Taxonomy" id="372655"/>
    <lineage>
        <taxon>Bacteria</taxon>
        <taxon>Bacillati</taxon>
        <taxon>Actinomycetota</taxon>
        <taxon>Actinomycetes</taxon>
        <taxon>Streptosporangiales</taxon>
        <taxon>Nocardiopsidaceae</taxon>
        <taxon>Nocardiopsis</taxon>
    </lineage>
</organism>
<keyword evidence="4" id="KW-1185">Reference proteome</keyword>
<dbReference type="CDD" id="cd00009">
    <property type="entry name" value="AAA"/>
    <property type="match status" value="1"/>
</dbReference>
<proteinExistence type="predicted"/>
<accession>A0ABR9HNI2</accession>
<dbReference type="Gene3D" id="3.40.50.300">
    <property type="entry name" value="P-loop containing nucleotide triphosphate hydrolases"/>
    <property type="match status" value="1"/>
</dbReference>
<evidence type="ECO:0000313" key="4">
    <source>
        <dbReference type="Proteomes" id="UP000598217"/>
    </source>
</evidence>
<dbReference type="SUPFAM" id="SSF52540">
    <property type="entry name" value="P-loop containing nucleoside triphosphate hydrolases"/>
    <property type="match status" value="1"/>
</dbReference>
<dbReference type="InterPro" id="IPR027417">
    <property type="entry name" value="P-loop_NTPase"/>
</dbReference>
<dbReference type="RefSeq" id="WP_191267704.1">
    <property type="nucleotide sequence ID" value="NZ_BMXJ01000001.1"/>
</dbReference>
<dbReference type="InterPro" id="IPR003959">
    <property type="entry name" value="ATPase_AAA_core"/>
</dbReference>
<feature type="compositionally biased region" description="Basic and acidic residues" evidence="1">
    <location>
        <begin position="57"/>
        <end position="80"/>
    </location>
</feature>
<dbReference type="InterPro" id="IPR003593">
    <property type="entry name" value="AAA+_ATPase"/>
</dbReference>
<dbReference type="Proteomes" id="UP000598217">
    <property type="component" value="Unassembled WGS sequence"/>
</dbReference>
<name>A0ABR9HNI2_9ACTN</name>
<dbReference type="Pfam" id="PF00004">
    <property type="entry name" value="AAA"/>
    <property type="match status" value="1"/>
</dbReference>
<evidence type="ECO:0000259" key="2">
    <source>
        <dbReference type="SMART" id="SM00382"/>
    </source>
</evidence>
<sequence length="370" mass="40278">MSAPTDRDPSAPPPPPEWWLFRGTGTPRPQLDLGARLRAVPPWRVYGGGPHLPPPPGDERGDRLLGTGHRTDDGSRPADPARLDLLDKVNAALYLRRPLLLSGPPGVGKSSLAHQIARELGLGRVLVWSVNSTATVRTACYVYDPISRIHDINLDMGRADPEAPGADGPRSGAQHIGRYLTLGPVGTAFLPQELPRVLLVDDFDLGDFDLAGDLLDLFENGEFPIPELERLSGVAETIEVGTHDPGRTAPVTRGRVVCSAFPIVILTCNSERELPQAFMRRCIPAQVGLPSEEELLRMVARHFRGDPPPVARQLVEEFLQRSATGRLSVDQLLNAVQLVATTSPGVKSLDSKQMDHLKKVVWHYLTEPAG</sequence>
<feature type="domain" description="AAA+ ATPase" evidence="2">
    <location>
        <begin position="95"/>
        <end position="293"/>
    </location>
</feature>
<feature type="region of interest" description="Disordered" evidence="1">
    <location>
        <begin position="45"/>
        <end position="80"/>
    </location>
</feature>